<accession>A0A6J4MBA9</accession>
<reference evidence="2" key="1">
    <citation type="submission" date="2020-02" db="EMBL/GenBank/DDBJ databases">
        <authorList>
            <person name="Meier V. D."/>
        </authorList>
    </citation>
    <scope>NUCLEOTIDE SEQUENCE</scope>
    <source>
        <strain evidence="2">AVDCRST_MAG68</strain>
    </source>
</reference>
<sequence length="374" mass="39527">MLRLSPGWLAAAALGCVLWGAAARGVGRPWRWGIAAALALGVIIGAWHQLRLGEGARDWERVRSADELRAADELRQGLDDIFDRDTLAAAQAARAAGNARGANQALFDRLESIRRERGVTALAVYEPDGSPLAWAGEHRGTVPDSVRAGLSFSSYSAGPLFGYVYFTHRLPNGRVAVAAELLEAHVEVGEGTPPYAETFAERFGVAPRFTTPEFAPQDSAWDWKGYQGRRILSVVFTTLTQERWRERVVLGGRWGVAGAWLLSVLLLGAAWARTSRGWGIPLAAVALALFVLPLGAMGAPGDLFSPLGFVLPVPGDPTLGQLLVVLAALAVGLLSRSRSLPLADRVPLALRALLAGGALAGAAALVRASASPAA</sequence>
<feature type="transmembrane region" description="Helical" evidence="1">
    <location>
        <begin position="348"/>
        <end position="370"/>
    </location>
</feature>
<protein>
    <submittedName>
        <fullName evidence="2">Uncharacterized protein</fullName>
    </submittedName>
</protein>
<evidence type="ECO:0000313" key="2">
    <source>
        <dbReference type="EMBL" id="CAA9354884.1"/>
    </source>
</evidence>
<feature type="transmembrane region" description="Helical" evidence="1">
    <location>
        <begin position="279"/>
        <end position="299"/>
    </location>
</feature>
<feature type="transmembrane region" description="Helical" evidence="1">
    <location>
        <begin position="33"/>
        <end position="50"/>
    </location>
</feature>
<evidence type="ECO:0000256" key="1">
    <source>
        <dbReference type="SAM" id="Phobius"/>
    </source>
</evidence>
<dbReference type="AlphaFoldDB" id="A0A6J4MBA9"/>
<name>A0A6J4MBA9_9BACT</name>
<proteinExistence type="predicted"/>
<organism evidence="2">
    <name type="scientific">uncultured Gemmatimonadota bacterium</name>
    <dbReference type="NCBI Taxonomy" id="203437"/>
    <lineage>
        <taxon>Bacteria</taxon>
        <taxon>Pseudomonadati</taxon>
        <taxon>Gemmatimonadota</taxon>
        <taxon>environmental samples</taxon>
    </lineage>
</organism>
<feature type="non-terminal residue" evidence="2">
    <location>
        <position position="374"/>
    </location>
</feature>
<feature type="transmembrane region" description="Helical" evidence="1">
    <location>
        <begin position="319"/>
        <end position="336"/>
    </location>
</feature>
<keyword evidence="1" id="KW-0472">Membrane</keyword>
<dbReference type="EMBL" id="CADCTW010000184">
    <property type="protein sequence ID" value="CAA9354884.1"/>
    <property type="molecule type" value="Genomic_DNA"/>
</dbReference>
<gene>
    <name evidence="2" type="ORF">AVDCRST_MAG68-3878</name>
</gene>
<keyword evidence="1" id="KW-1133">Transmembrane helix</keyword>
<feature type="transmembrane region" description="Helical" evidence="1">
    <location>
        <begin position="254"/>
        <end position="272"/>
    </location>
</feature>
<dbReference type="PROSITE" id="PS51257">
    <property type="entry name" value="PROKAR_LIPOPROTEIN"/>
    <property type="match status" value="1"/>
</dbReference>
<keyword evidence="1" id="KW-0812">Transmembrane</keyword>